<dbReference type="Proteomes" id="UP000657372">
    <property type="component" value="Unassembled WGS sequence"/>
</dbReference>
<name>A0ABS0EP36_9BURK</name>
<dbReference type="InterPro" id="IPR018392">
    <property type="entry name" value="LysM"/>
</dbReference>
<dbReference type="InterPro" id="IPR036779">
    <property type="entry name" value="LysM_dom_sf"/>
</dbReference>
<dbReference type="SMART" id="SM00257">
    <property type="entry name" value="LysM"/>
    <property type="match status" value="1"/>
</dbReference>
<dbReference type="CDD" id="cd00118">
    <property type="entry name" value="LysM"/>
    <property type="match status" value="1"/>
</dbReference>
<dbReference type="InterPro" id="IPR020011">
    <property type="entry name" value="FimV_C"/>
</dbReference>
<dbReference type="PROSITE" id="PS51782">
    <property type="entry name" value="LYSM"/>
    <property type="match status" value="1"/>
</dbReference>
<feature type="compositionally biased region" description="Low complexity" evidence="2">
    <location>
        <begin position="444"/>
        <end position="455"/>
    </location>
</feature>
<dbReference type="EMBL" id="JADOEL010000002">
    <property type="protein sequence ID" value="MBF8176618.1"/>
    <property type="molecule type" value="Genomic_DNA"/>
</dbReference>
<evidence type="ECO:0000256" key="1">
    <source>
        <dbReference type="SAM" id="Coils"/>
    </source>
</evidence>
<dbReference type="Pfam" id="PF01476">
    <property type="entry name" value="LysM"/>
    <property type="match status" value="1"/>
</dbReference>
<feature type="region of interest" description="Disordered" evidence="2">
    <location>
        <begin position="317"/>
        <end position="360"/>
    </location>
</feature>
<evidence type="ECO:0000313" key="4">
    <source>
        <dbReference type="EMBL" id="MBF8176618.1"/>
    </source>
</evidence>
<accession>A0ABS0EP36</accession>
<comment type="caution">
    <text evidence="4">The sequence shown here is derived from an EMBL/GenBank/DDBJ whole genome shotgun (WGS) entry which is preliminary data.</text>
</comment>
<dbReference type="Gene3D" id="3.10.350.10">
    <property type="entry name" value="LysM domain"/>
    <property type="match status" value="1"/>
</dbReference>
<gene>
    <name evidence="4" type="ORF">IXC47_02855</name>
</gene>
<reference evidence="4 5" key="1">
    <citation type="submission" date="2020-11" db="EMBL/GenBank/DDBJ databases">
        <title>WGS of Herminiimonas contaminans strain Marseille-Q4544 isolated from planarians Schmidtea mediterranea.</title>
        <authorList>
            <person name="Kangale L."/>
        </authorList>
    </citation>
    <scope>NUCLEOTIDE SEQUENCE [LARGE SCALE GENOMIC DNA]</scope>
    <source>
        <strain evidence="4 5">Marseille-Q4544</strain>
    </source>
</reference>
<dbReference type="InterPro" id="IPR057840">
    <property type="entry name" value="FimV_N"/>
</dbReference>
<dbReference type="Gene3D" id="1.20.58.2200">
    <property type="match status" value="1"/>
</dbReference>
<protein>
    <submittedName>
        <fullName evidence="4">FimV family protein</fullName>
    </submittedName>
</protein>
<dbReference type="Pfam" id="PF25800">
    <property type="entry name" value="FimV_N"/>
    <property type="match status" value="1"/>
</dbReference>
<keyword evidence="5" id="KW-1185">Reference proteome</keyword>
<feature type="domain" description="LysM" evidence="3">
    <location>
        <begin position="219"/>
        <end position="274"/>
    </location>
</feature>
<organism evidence="4 5">
    <name type="scientific">Herminiimonas contaminans</name>
    <dbReference type="NCBI Taxonomy" id="1111140"/>
    <lineage>
        <taxon>Bacteria</taxon>
        <taxon>Pseudomonadati</taxon>
        <taxon>Pseudomonadota</taxon>
        <taxon>Betaproteobacteria</taxon>
        <taxon>Burkholderiales</taxon>
        <taxon>Oxalobacteraceae</taxon>
        <taxon>Herminiimonas</taxon>
    </lineage>
</organism>
<sequence length="938" mass="98197">MPLKMQSNPGSTLSSLKLKTLSAAVISALVLSNAYAAGLGKLTVMSSLGQPLRAEIELTSVAPDELASLQPKLASAEAFRQANIDFNPSLFSLRFAVEQRGGQPIVRITSTQPINEPFVDMLLELGGNKGRLVREYTFLLDPPEMRSAQAAQVAPIAITPPPAARPVESRPEVAAAAPVARPAPEPVAPVREAPAAAPKPVRAAPAPTPAPRAAAAPINEYEVKKGDTLAKIANQYRSSGVSLDQMLVALYRANPEAFIDKNMNRLRAGQILSVPEADSTQAIGQSEARGVVIAQAADFNAYRSKLAGQVANAAAKKSDDAKQADGGKITAKVQDESGAGAESKDKLKLSKSGAASGSDKLANQAGAEELIAKDKAIADANARVKELEKNVNELQKILEIKNKDLAAQQKQAETAAAAAVAASATPAAPATPAPAAAPEPTPAPAAEAPVATPPAAEEKPAEAAPAAEPAPAPVKPKKPVVVAPPPPQPSFFEDLTENAMFLPGAAALLALLAGLGIYSSRRRKQQPKSFEDSIITDSSLKSNSLFGSTGGQSVDTNNSVFNSNFVPSASQLDTNEVDPIAEADVYIAYGRDAQAEEILKEALRNQPDRHAVRVKLLEIYSTRNDVRSFEILATELYSMTKGEGDDWAQAATMGLILDPSNPLYAHGAVPEDVAAKASAMTAPTQPLDDLEGLKGIAPVAAGAAALGTAAYFASNNSEAEAEAEQEEPTFAAEAKPVVEDLDFDLEGLDIEKTAEKPVVEEAAPAEFPADVAAIDFDFLDDISKTAADKSGNTLQFFDSEVSAPTVPAAEPQPAATPDYLLPDDIELDFPEHDTARFGETQPATNLPEFDLSDIALELDPVDKPASTTDADAELPELDGLGDESTYTANAEMATKLDLAIAYQEIGDREGARELLEEVVKGGNGEQSEKAKALLGKLS</sequence>
<dbReference type="InterPro" id="IPR020012">
    <property type="entry name" value="LysM_FimV"/>
</dbReference>
<feature type="compositionally biased region" description="Low complexity" evidence="2">
    <location>
        <begin position="188"/>
        <end position="213"/>
    </location>
</feature>
<dbReference type="NCBIfam" id="TIGR03504">
    <property type="entry name" value="FimV_Cterm"/>
    <property type="match status" value="1"/>
</dbReference>
<evidence type="ECO:0000259" key="3">
    <source>
        <dbReference type="PROSITE" id="PS51782"/>
    </source>
</evidence>
<feature type="coiled-coil region" evidence="1">
    <location>
        <begin position="370"/>
        <end position="411"/>
    </location>
</feature>
<keyword evidence="1" id="KW-0175">Coiled coil</keyword>
<feature type="region of interest" description="Disordered" evidence="2">
    <location>
        <begin position="162"/>
        <end position="213"/>
    </location>
</feature>
<evidence type="ECO:0000313" key="5">
    <source>
        <dbReference type="Proteomes" id="UP000657372"/>
    </source>
</evidence>
<proteinExistence type="predicted"/>
<dbReference type="NCBIfam" id="TIGR03505">
    <property type="entry name" value="FimV_core"/>
    <property type="match status" value="1"/>
</dbReference>
<dbReference type="RefSeq" id="WP_195874628.1">
    <property type="nucleotide sequence ID" value="NZ_JADOEL010000002.1"/>
</dbReference>
<feature type="region of interest" description="Disordered" evidence="2">
    <location>
        <begin position="428"/>
        <end position="481"/>
    </location>
</feature>
<feature type="compositionally biased region" description="Pro residues" evidence="2">
    <location>
        <begin position="429"/>
        <end position="443"/>
    </location>
</feature>
<dbReference type="InterPro" id="IPR038440">
    <property type="entry name" value="FimV_C_sf"/>
</dbReference>
<evidence type="ECO:0000256" key="2">
    <source>
        <dbReference type="SAM" id="MobiDB-lite"/>
    </source>
</evidence>